<organism evidence="2 3">
    <name type="scientific">Terrilactibacillus laevilacticus</name>
    <dbReference type="NCBI Taxonomy" id="1380157"/>
    <lineage>
        <taxon>Bacteria</taxon>
        <taxon>Bacillati</taxon>
        <taxon>Bacillota</taxon>
        <taxon>Bacilli</taxon>
        <taxon>Bacillales</taxon>
        <taxon>Bacillaceae</taxon>
        <taxon>Terrilactibacillus</taxon>
    </lineage>
</organism>
<dbReference type="Pfam" id="PF01261">
    <property type="entry name" value="AP_endonuc_2"/>
    <property type="match status" value="1"/>
</dbReference>
<dbReference type="SUPFAM" id="SSF51658">
    <property type="entry name" value="Xylose isomerase-like"/>
    <property type="match status" value="1"/>
</dbReference>
<keyword evidence="2" id="KW-0413">Isomerase</keyword>
<evidence type="ECO:0000259" key="1">
    <source>
        <dbReference type="Pfam" id="PF01261"/>
    </source>
</evidence>
<sequence>MKYGVHFGYFTQEWNTDIKPLIPRAANLGFDVLEVGPFPAMIQQDYKEMDEVNRIADENNIELTYCMGLSSDINLNSSDDATREKGIRTLQTILQSIDYMGGNQLSGILYGEWPALFTEVKSMNEKKQTLARVKASLREVLKTAEERDIMCSLEVVNRFEQWLLNSVDEGMAFIKELNHPNCTLLLDTFHMNIEEDDTIDAIRRAGEADVIGHFHVVENNRKVPHAGSKKMDWTGILQALKSTDYQGRIVFEPFVKPEGPIGKDIRIWRDLSHGADRIELDRQLKDGLEFVKATYG</sequence>
<feature type="domain" description="Xylose isomerase-like TIM barrel" evidence="1">
    <location>
        <begin position="24"/>
        <end position="270"/>
    </location>
</feature>
<accession>A0ABW5PRS4</accession>
<keyword evidence="3" id="KW-1185">Reference proteome</keyword>
<reference evidence="3" key="1">
    <citation type="journal article" date="2019" name="Int. J. Syst. Evol. Microbiol.">
        <title>The Global Catalogue of Microorganisms (GCM) 10K type strain sequencing project: providing services to taxonomists for standard genome sequencing and annotation.</title>
        <authorList>
            <consortium name="The Broad Institute Genomics Platform"/>
            <consortium name="The Broad Institute Genome Sequencing Center for Infectious Disease"/>
            <person name="Wu L."/>
            <person name="Ma J."/>
        </authorList>
    </citation>
    <scope>NUCLEOTIDE SEQUENCE [LARGE SCALE GENOMIC DNA]</scope>
    <source>
        <strain evidence="3">TISTR 2241</strain>
    </source>
</reference>
<dbReference type="PANTHER" id="PTHR12110">
    <property type="entry name" value="HYDROXYPYRUVATE ISOMERASE"/>
    <property type="match status" value="1"/>
</dbReference>
<dbReference type="GO" id="GO:0016853">
    <property type="term" value="F:isomerase activity"/>
    <property type="evidence" value="ECO:0007669"/>
    <property type="project" value="UniProtKB-KW"/>
</dbReference>
<dbReference type="Proteomes" id="UP001597458">
    <property type="component" value="Unassembled WGS sequence"/>
</dbReference>
<dbReference type="Gene3D" id="3.20.20.150">
    <property type="entry name" value="Divalent-metal-dependent TIM barrel enzymes"/>
    <property type="match status" value="1"/>
</dbReference>
<gene>
    <name evidence="2" type="ORF">ACFSTF_09500</name>
</gene>
<dbReference type="InterPro" id="IPR013022">
    <property type="entry name" value="Xyl_isomerase-like_TIM-brl"/>
</dbReference>
<evidence type="ECO:0000313" key="2">
    <source>
        <dbReference type="EMBL" id="MFD2617537.1"/>
    </source>
</evidence>
<evidence type="ECO:0000313" key="3">
    <source>
        <dbReference type="Proteomes" id="UP001597458"/>
    </source>
</evidence>
<comment type="caution">
    <text evidence="2">The sequence shown here is derived from an EMBL/GenBank/DDBJ whole genome shotgun (WGS) entry which is preliminary data.</text>
</comment>
<dbReference type="InterPro" id="IPR050312">
    <property type="entry name" value="IolE/XylAMocC-like"/>
</dbReference>
<proteinExistence type="predicted"/>
<protein>
    <submittedName>
        <fullName evidence="2">Sugar phosphate isomerase/epimerase family protein</fullName>
    </submittedName>
</protein>
<dbReference type="PANTHER" id="PTHR12110:SF41">
    <property type="entry name" value="INOSOSE DEHYDRATASE"/>
    <property type="match status" value="1"/>
</dbReference>
<dbReference type="EMBL" id="JBHUMR010000012">
    <property type="protein sequence ID" value="MFD2617537.1"/>
    <property type="molecule type" value="Genomic_DNA"/>
</dbReference>
<dbReference type="InterPro" id="IPR036237">
    <property type="entry name" value="Xyl_isomerase-like_sf"/>
</dbReference>
<name>A0ABW5PRS4_9BACI</name>
<dbReference type="RefSeq" id="WP_141191165.1">
    <property type="nucleotide sequence ID" value="NZ_JBHUMR010000012.1"/>
</dbReference>